<feature type="compositionally biased region" description="Polar residues" evidence="2">
    <location>
        <begin position="28"/>
        <end position="52"/>
    </location>
</feature>
<evidence type="ECO:0000313" key="3">
    <source>
        <dbReference type="EMBL" id="OQR72851.1"/>
    </source>
</evidence>
<feature type="region of interest" description="Disordered" evidence="2">
    <location>
        <begin position="258"/>
        <end position="347"/>
    </location>
</feature>
<evidence type="ECO:0000256" key="2">
    <source>
        <dbReference type="SAM" id="MobiDB-lite"/>
    </source>
</evidence>
<protein>
    <submittedName>
        <fullName evidence="3">Uncharacterized protein</fullName>
    </submittedName>
</protein>
<reference evidence="3 4" key="1">
    <citation type="journal article" date="2017" name="Gigascience">
        <title>Draft genome of the honey bee ectoparasitic mite, Tropilaelaps mercedesae, is shaped by the parasitic life history.</title>
        <authorList>
            <person name="Dong X."/>
            <person name="Armstrong S.D."/>
            <person name="Xia D."/>
            <person name="Makepeace B.L."/>
            <person name="Darby A.C."/>
            <person name="Kadowaki T."/>
        </authorList>
    </citation>
    <scope>NUCLEOTIDE SEQUENCE [LARGE SCALE GENOMIC DNA]</scope>
    <source>
        <strain evidence="3">Wuxi-XJTLU</strain>
    </source>
</reference>
<feature type="compositionally biased region" description="Polar residues" evidence="2">
    <location>
        <begin position="144"/>
        <end position="159"/>
    </location>
</feature>
<keyword evidence="4" id="KW-1185">Reference proteome</keyword>
<feature type="region of interest" description="Disordered" evidence="2">
    <location>
        <begin position="1"/>
        <end position="188"/>
    </location>
</feature>
<evidence type="ECO:0000256" key="1">
    <source>
        <dbReference type="SAM" id="Coils"/>
    </source>
</evidence>
<organism evidence="3 4">
    <name type="scientific">Tropilaelaps mercedesae</name>
    <dbReference type="NCBI Taxonomy" id="418985"/>
    <lineage>
        <taxon>Eukaryota</taxon>
        <taxon>Metazoa</taxon>
        <taxon>Ecdysozoa</taxon>
        <taxon>Arthropoda</taxon>
        <taxon>Chelicerata</taxon>
        <taxon>Arachnida</taxon>
        <taxon>Acari</taxon>
        <taxon>Parasitiformes</taxon>
        <taxon>Mesostigmata</taxon>
        <taxon>Gamasina</taxon>
        <taxon>Dermanyssoidea</taxon>
        <taxon>Laelapidae</taxon>
        <taxon>Tropilaelaps</taxon>
    </lineage>
</organism>
<feature type="compositionally biased region" description="Polar residues" evidence="2">
    <location>
        <begin position="92"/>
        <end position="104"/>
    </location>
</feature>
<comment type="caution">
    <text evidence="3">The sequence shown here is derived from an EMBL/GenBank/DDBJ whole genome shotgun (WGS) entry which is preliminary data.</text>
</comment>
<dbReference type="Proteomes" id="UP000192247">
    <property type="component" value="Unassembled WGS sequence"/>
</dbReference>
<dbReference type="InParanoid" id="A0A1V9XHF5"/>
<feature type="compositionally biased region" description="Low complexity" evidence="2">
    <location>
        <begin position="126"/>
        <end position="143"/>
    </location>
</feature>
<feature type="region of interest" description="Disordered" evidence="2">
    <location>
        <begin position="217"/>
        <end position="242"/>
    </location>
</feature>
<feature type="compositionally biased region" description="Polar residues" evidence="2">
    <location>
        <begin position="171"/>
        <end position="184"/>
    </location>
</feature>
<feature type="coiled-coil region" evidence="1">
    <location>
        <begin position="559"/>
        <end position="586"/>
    </location>
</feature>
<dbReference type="EMBL" id="MNPL01010914">
    <property type="protein sequence ID" value="OQR72851.1"/>
    <property type="molecule type" value="Genomic_DNA"/>
</dbReference>
<name>A0A1V9XHF5_9ACAR</name>
<evidence type="ECO:0000313" key="4">
    <source>
        <dbReference type="Proteomes" id="UP000192247"/>
    </source>
</evidence>
<dbReference type="OrthoDB" id="10495870at2759"/>
<gene>
    <name evidence="3" type="ORF">BIW11_03699</name>
</gene>
<accession>A0A1V9XHF5</accession>
<dbReference type="AlphaFoldDB" id="A0A1V9XHF5"/>
<sequence length="745" mass="81002">MDDVSMMSIDGNASFDVRDPGIKAVPITSETAADSENRTETISLNSSAVTTEKNGENFAPFENAPVSSGKNAYTVDDTLTPAAPVEPKERTSMGSSNHSVTPTPETDDVRKSAQLSESHSVYKAVESLNSAPESSTSESTSGSRLNGTFDKTPNKSNPDPLSGGDGLAVVLSTSGHGTPESKLNGTFDKNKSALDVNLPECPAEDCAATCSSRKLNDTFDKSPSEPSPHNGTFDKETSSLVVGDLTRTPELELRLDQTCQTEEVLDPTLESPRGEQQQNRMCSEAKTLLATPDKGEMAGRTQSTPRLTRRRASAHGGNTAREQIKAKEDDDKEDSAKSTGQRRSSGGSFLKRRCSILELSFVSSPKRANYQLNTPKGVRDSRRSGPTLLHESIAFDFSAAVATAQKNNGVAEMGSFVFAASSGQPVASDAFDLSALEKIDTSAKTNAEKYTRVSFIAMFDPIKPNSPTHDKLEEKTLAEPSGRSTESTDFKTPLAHVGSNFNISPLVKGLPTPIFAKPKAFTAATQTVAVQTESLQEAKSVTSEPQTPEINFDEVTACVADLNRLVENQQNALNAYEKVVALLKDRIVDASSNDELDKKPDSEEVSRLKESLVAERDRNAQQDEVVRNLERSMHSTLKRMAECRESNAVLTKVVEEQLAAMSLTRANCEALEHHMNEMLANAKDEIRVLKEKAQEDERSHKKALSKFDLQLKAKESELEYSQSQLAIAKKEIDSLRKLVEQMNLQ</sequence>
<feature type="coiled-coil region" evidence="1">
    <location>
        <begin position="672"/>
        <end position="745"/>
    </location>
</feature>
<proteinExistence type="predicted"/>
<keyword evidence="1" id="KW-0175">Coiled coil</keyword>
<feature type="region of interest" description="Disordered" evidence="2">
    <location>
        <begin position="464"/>
        <end position="491"/>
    </location>
</feature>
<feature type="compositionally biased region" description="Basic and acidic residues" evidence="2">
    <location>
        <begin position="468"/>
        <end position="477"/>
    </location>
</feature>